<dbReference type="Gene3D" id="3.30.2350.10">
    <property type="entry name" value="Pseudouridine synthase"/>
    <property type="match status" value="1"/>
</dbReference>
<dbReference type="PANTHER" id="PTHR21600">
    <property type="entry name" value="MITOCHONDRIAL RNA PSEUDOURIDINE SYNTHASE"/>
    <property type="match status" value="1"/>
</dbReference>
<proteinExistence type="predicted"/>
<accession>A0A849P6E7</accession>
<dbReference type="InterPro" id="IPR020103">
    <property type="entry name" value="PsdUridine_synth_cat_dom_sf"/>
</dbReference>
<dbReference type="Pfam" id="PF00849">
    <property type="entry name" value="PseudoU_synth_2"/>
    <property type="match status" value="1"/>
</dbReference>
<protein>
    <submittedName>
        <fullName evidence="2">Pseudouridine synthase</fullName>
    </submittedName>
</protein>
<keyword evidence="3" id="KW-1185">Reference proteome</keyword>
<organism evidence="2 3">
    <name type="scientific">Pelistega suis</name>
    <dbReference type="NCBI Taxonomy" id="1631957"/>
    <lineage>
        <taxon>Bacteria</taxon>
        <taxon>Pseudomonadati</taxon>
        <taxon>Pseudomonadota</taxon>
        <taxon>Betaproteobacteria</taxon>
        <taxon>Burkholderiales</taxon>
        <taxon>Alcaligenaceae</taxon>
        <taxon>Pelistega</taxon>
    </lineage>
</organism>
<dbReference type="InterPro" id="IPR050188">
    <property type="entry name" value="RluA_PseudoU_synthase"/>
</dbReference>
<reference evidence="2 3" key="1">
    <citation type="submission" date="2020-05" db="EMBL/GenBank/DDBJ databases">
        <authorList>
            <person name="Niu N."/>
        </authorList>
    </citation>
    <scope>NUCLEOTIDE SEQUENCE [LARGE SCALE GENOMIC DNA]</scope>
    <source>
        <strain evidence="2 3">3340-03</strain>
    </source>
</reference>
<dbReference type="GO" id="GO:0140098">
    <property type="term" value="F:catalytic activity, acting on RNA"/>
    <property type="evidence" value="ECO:0007669"/>
    <property type="project" value="UniProtKB-ARBA"/>
</dbReference>
<sequence>MSKNPLPIRAGISASRLYLPKEPWDMLIDFLIARFPHMSPDIIRTRLARGDMVNEEGIPYTLNSPYPADSWLWYYREVEQEIPVPFDIKIIHQDEHLIVIDKPHFLASIPGGRYLQETALIRLRKMLNNYAISPIHRLDRDTAGLLLFCANPDYRGAYQTLFQGRDIDKVYECVAPFNPHITFPLTRKSYIEKSDSYFTMQEKSFPSEQEPLVNSQTEIALIQHNGQFAHYRLHPLTGKKHQLRVHMNGLGLPICHDEFYPLLLPARAADNFERPLQLLAKAIRFTDPISGQQRYFESQLTLDLVNQYFSEKAS</sequence>
<gene>
    <name evidence="2" type="ORF">HKX39_08355</name>
</gene>
<dbReference type="InterPro" id="IPR006145">
    <property type="entry name" value="PsdUridine_synth_RsuA/RluA"/>
</dbReference>
<dbReference type="InterPro" id="IPR006224">
    <property type="entry name" value="PsdUridine_synth_RluA-like_CS"/>
</dbReference>
<dbReference type="Proteomes" id="UP000537862">
    <property type="component" value="Unassembled WGS sequence"/>
</dbReference>
<feature type="domain" description="Pseudouridine synthase RsuA/RluA-like" evidence="1">
    <location>
        <begin position="96"/>
        <end position="248"/>
    </location>
</feature>
<evidence type="ECO:0000313" key="3">
    <source>
        <dbReference type="Proteomes" id="UP000537862"/>
    </source>
</evidence>
<comment type="caution">
    <text evidence="2">The sequence shown here is derived from an EMBL/GenBank/DDBJ whole genome shotgun (WGS) entry which is preliminary data.</text>
</comment>
<dbReference type="RefSeq" id="WP_171680867.1">
    <property type="nucleotide sequence ID" value="NZ_JABGBN010000007.1"/>
</dbReference>
<dbReference type="EMBL" id="JABGBN010000007">
    <property type="protein sequence ID" value="NOL52171.1"/>
    <property type="molecule type" value="Genomic_DNA"/>
</dbReference>
<evidence type="ECO:0000313" key="2">
    <source>
        <dbReference type="EMBL" id="NOL52171.1"/>
    </source>
</evidence>
<dbReference type="PROSITE" id="PS01129">
    <property type="entry name" value="PSI_RLU"/>
    <property type="match status" value="1"/>
</dbReference>
<dbReference type="GO" id="GO:0000455">
    <property type="term" value="P:enzyme-directed rRNA pseudouridine synthesis"/>
    <property type="evidence" value="ECO:0007669"/>
    <property type="project" value="TreeGrafter"/>
</dbReference>
<name>A0A849P6E7_9BURK</name>
<dbReference type="GO" id="GO:0009982">
    <property type="term" value="F:pseudouridine synthase activity"/>
    <property type="evidence" value="ECO:0007669"/>
    <property type="project" value="InterPro"/>
</dbReference>
<dbReference type="AlphaFoldDB" id="A0A849P6E7"/>
<dbReference type="SUPFAM" id="SSF55120">
    <property type="entry name" value="Pseudouridine synthase"/>
    <property type="match status" value="1"/>
</dbReference>
<dbReference type="PANTHER" id="PTHR21600:SF84">
    <property type="entry name" value="PSEUDOURIDINE SYNTHASE RSUA_RLUA-LIKE DOMAIN-CONTAINING PROTEIN"/>
    <property type="match status" value="1"/>
</dbReference>
<dbReference type="GO" id="GO:0003723">
    <property type="term" value="F:RNA binding"/>
    <property type="evidence" value="ECO:0007669"/>
    <property type="project" value="InterPro"/>
</dbReference>
<evidence type="ECO:0000259" key="1">
    <source>
        <dbReference type="Pfam" id="PF00849"/>
    </source>
</evidence>